<dbReference type="PANTHER" id="PTHR48011:SF4">
    <property type="entry name" value="MITOGEN-ACTIVATED PROTEIN KINASE KINASE KINASE 19"/>
    <property type="match status" value="1"/>
</dbReference>
<reference evidence="2 3" key="1">
    <citation type="submission" date="2024-01" db="EMBL/GenBank/DDBJ databases">
        <authorList>
            <person name="Allen C."/>
            <person name="Tagirdzhanova G."/>
        </authorList>
    </citation>
    <scope>NUCLEOTIDE SEQUENCE [LARGE SCALE GENOMIC DNA]</scope>
</reference>
<evidence type="ECO:0000313" key="3">
    <source>
        <dbReference type="Proteomes" id="UP001642405"/>
    </source>
</evidence>
<dbReference type="InterPro" id="IPR052751">
    <property type="entry name" value="Plant_MAPKKK"/>
</dbReference>
<evidence type="ECO:0000313" key="2">
    <source>
        <dbReference type="EMBL" id="CAK7229818.1"/>
    </source>
</evidence>
<dbReference type="PROSITE" id="PS50011">
    <property type="entry name" value="PROTEIN_KINASE_DOM"/>
    <property type="match status" value="1"/>
</dbReference>
<name>A0ABP0CDC2_9PEZI</name>
<sequence length="379" mass="42245">MGAPGYSLNFVAIRRCDQKRWHVCVVVERRLLSLAVPNGTNCNAALNEFCRAIDFGTLDLLDDTRTQIFVHSKGHEHAHDPDGCRPFVHRPLPDGHAFNLDNLPVVAEMREDPARVRFPVLEAATPASRRVEWDRLQVVERLPALAAYTARLLPDMEQLYVLKSIERGLHIPQDTPALESELHVLEEVGGQDHIVWLVTAVVSDNPYSSTATGTAKSGPDYFRGLLLEYHPRGTLESVLKTDAEKQTEKPLPWASRWASQLCSAVAALHEHGFTHMDIKPSNMVIDKDESLILIDVGGAGGFTREWLSPYMSVVEENNAAEPLDMPLEDRKRNDMWAVGKIMLLMATGDEKQSQDIQAAARKLMADPPLTTLRQIAADL</sequence>
<organism evidence="2 3">
    <name type="scientific">Sporothrix curviconia</name>
    <dbReference type="NCBI Taxonomy" id="1260050"/>
    <lineage>
        <taxon>Eukaryota</taxon>
        <taxon>Fungi</taxon>
        <taxon>Dikarya</taxon>
        <taxon>Ascomycota</taxon>
        <taxon>Pezizomycotina</taxon>
        <taxon>Sordariomycetes</taxon>
        <taxon>Sordariomycetidae</taxon>
        <taxon>Ophiostomatales</taxon>
        <taxon>Ophiostomataceae</taxon>
        <taxon>Sporothrix</taxon>
    </lineage>
</organism>
<dbReference type="InterPro" id="IPR008271">
    <property type="entry name" value="Ser/Thr_kinase_AS"/>
</dbReference>
<gene>
    <name evidence="2" type="ORF">SCUCBS95973_007356</name>
</gene>
<dbReference type="EMBL" id="CAWUHB010000050">
    <property type="protein sequence ID" value="CAK7229818.1"/>
    <property type="molecule type" value="Genomic_DNA"/>
</dbReference>
<dbReference type="SMART" id="SM00220">
    <property type="entry name" value="S_TKc"/>
    <property type="match status" value="1"/>
</dbReference>
<evidence type="ECO:0000259" key="1">
    <source>
        <dbReference type="PROSITE" id="PS50011"/>
    </source>
</evidence>
<accession>A0ABP0CDC2</accession>
<dbReference type="SUPFAM" id="SSF56112">
    <property type="entry name" value="Protein kinase-like (PK-like)"/>
    <property type="match status" value="1"/>
</dbReference>
<proteinExistence type="predicted"/>
<dbReference type="PANTHER" id="PTHR48011">
    <property type="entry name" value="CCR4-NOT TRANSCRIPTIONAL COMPLEX SUBUNIT CAF120-RELATED"/>
    <property type="match status" value="1"/>
</dbReference>
<dbReference type="InterPro" id="IPR000719">
    <property type="entry name" value="Prot_kinase_dom"/>
</dbReference>
<keyword evidence="3" id="KW-1185">Reference proteome</keyword>
<protein>
    <recommendedName>
        <fullName evidence="1">Protein kinase domain-containing protein</fullName>
    </recommendedName>
</protein>
<dbReference type="InterPro" id="IPR011009">
    <property type="entry name" value="Kinase-like_dom_sf"/>
</dbReference>
<feature type="domain" description="Protein kinase" evidence="1">
    <location>
        <begin position="133"/>
        <end position="379"/>
    </location>
</feature>
<dbReference type="Proteomes" id="UP001642405">
    <property type="component" value="Unassembled WGS sequence"/>
</dbReference>
<comment type="caution">
    <text evidence="2">The sequence shown here is derived from an EMBL/GenBank/DDBJ whole genome shotgun (WGS) entry which is preliminary data.</text>
</comment>
<dbReference type="Pfam" id="PF00069">
    <property type="entry name" value="Pkinase"/>
    <property type="match status" value="1"/>
</dbReference>
<dbReference type="Gene3D" id="1.10.510.10">
    <property type="entry name" value="Transferase(Phosphotransferase) domain 1"/>
    <property type="match status" value="1"/>
</dbReference>
<dbReference type="PROSITE" id="PS00108">
    <property type="entry name" value="PROTEIN_KINASE_ST"/>
    <property type="match status" value="1"/>
</dbReference>